<dbReference type="EMBL" id="JAINDJ010000014">
    <property type="protein sequence ID" value="KAG9438734.1"/>
    <property type="molecule type" value="Genomic_DNA"/>
</dbReference>
<sequence>MSRRRWRVGLVAPTRPLWQWLAPQRGESSAKAICPSPHGRWPSALLAAGKGPRGPLADPFAQLEVFLIFHAFWGPLGAPSPDLDLPQAGAYGAFVGSPCTGRASGGRTTGAAAKWCTLDMR</sequence>
<protein>
    <submittedName>
        <fullName evidence="1">Uncharacterized protein</fullName>
    </submittedName>
</protein>
<gene>
    <name evidence="1" type="ORF">H6P81_021329</name>
</gene>
<organism evidence="1 2">
    <name type="scientific">Aristolochia fimbriata</name>
    <name type="common">White veined hardy Dutchman's pipe vine</name>
    <dbReference type="NCBI Taxonomy" id="158543"/>
    <lineage>
        <taxon>Eukaryota</taxon>
        <taxon>Viridiplantae</taxon>
        <taxon>Streptophyta</taxon>
        <taxon>Embryophyta</taxon>
        <taxon>Tracheophyta</taxon>
        <taxon>Spermatophyta</taxon>
        <taxon>Magnoliopsida</taxon>
        <taxon>Magnoliidae</taxon>
        <taxon>Piperales</taxon>
        <taxon>Aristolochiaceae</taxon>
        <taxon>Aristolochia</taxon>
    </lineage>
</organism>
<proteinExistence type="predicted"/>
<name>A0AAV7DR64_ARIFI</name>
<evidence type="ECO:0000313" key="1">
    <source>
        <dbReference type="EMBL" id="KAG9438734.1"/>
    </source>
</evidence>
<accession>A0AAV7DR64</accession>
<reference evidence="1 2" key="1">
    <citation type="submission" date="2021-07" db="EMBL/GenBank/DDBJ databases">
        <title>The Aristolochia fimbriata genome: insights into angiosperm evolution, floral development and chemical biosynthesis.</title>
        <authorList>
            <person name="Jiao Y."/>
        </authorList>
    </citation>
    <scope>NUCLEOTIDE SEQUENCE [LARGE SCALE GENOMIC DNA]</scope>
    <source>
        <strain evidence="1">IBCAS-2021</strain>
        <tissue evidence="1">Leaf</tissue>
    </source>
</reference>
<comment type="caution">
    <text evidence="1">The sequence shown here is derived from an EMBL/GenBank/DDBJ whole genome shotgun (WGS) entry which is preliminary data.</text>
</comment>
<dbReference type="Proteomes" id="UP000825729">
    <property type="component" value="Unassembled WGS sequence"/>
</dbReference>
<keyword evidence="2" id="KW-1185">Reference proteome</keyword>
<evidence type="ECO:0000313" key="2">
    <source>
        <dbReference type="Proteomes" id="UP000825729"/>
    </source>
</evidence>
<dbReference type="AlphaFoldDB" id="A0AAV7DR64"/>